<name>A0A381NMD9_9ZZZZ</name>
<dbReference type="InterPro" id="IPR031314">
    <property type="entry name" value="DNK_dom"/>
</dbReference>
<dbReference type="AlphaFoldDB" id="A0A381NMD9"/>
<dbReference type="EMBL" id="UINC01000460">
    <property type="protein sequence ID" value="SUZ55772.1"/>
    <property type="molecule type" value="Genomic_DNA"/>
</dbReference>
<accession>A0A381NMD9</accession>
<dbReference type="SUPFAM" id="SSF52540">
    <property type="entry name" value="P-loop containing nucleoside triphosphate hydrolases"/>
    <property type="match status" value="1"/>
</dbReference>
<feature type="domain" description="Deoxynucleoside kinase" evidence="1">
    <location>
        <begin position="7"/>
        <end position="166"/>
    </location>
</feature>
<dbReference type="PANTHER" id="PTHR10513">
    <property type="entry name" value="DEOXYNUCLEOSIDE KINASE"/>
    <property type="match status" value="1"/>
</dbReference>
<reference evidence="2" key="1">
    <citation type="submission" date="2018-05" db="EMBL/GenBank/DDBJ databases">
        <authorList>
            <person name="Lanie J.A."/>
            <person name="Ng W.-L."/>
            <person name="Kazmierczak K.M."/>
            <person name="Andrzejewski T.M."/>
            <person name="Davidsen T.M."/>
            <person name="Wayne K.J."/>
            <person name="Tettelin H."/>
            <person name="Glass J.I."/>
            <person name="Rusch D."/>
            <person name="Podicherti R."/>
            <person name="Tsui H.-C.T."/>
            <person name="Winkler M.E."/>
        </authorList>
    </citation>
    <scope>NUCLEOTIDE SEQUENCE</scope>
</reference>
<dbReference type="InterPro" id="IPR027417">
    <property type="entry name" value="P-loop_NTPase"/>
</dbReference>
<proteinExistence type="predicted"/>
<dbReference type="Gene3D" id="3.40.50.300">
    <property type="entry name" value="P-loop containing nucleotide triphosphate hydrolases"/>
    <property type="match status" value="1"/>
</dbReference>
<dbReference type="GO" id="GO:0005524">
    <property type="term" value="F:ATP binding"/>
    <property type="evidence" value="ECO:0007669"/>
    <property type="project" value="InterPro"/>
</dbReference>
<gene>
    <name evidence="2" type="ORF">METZ01_LOCUS8626</name>
</gene>
<dbReference type="Pfam" id="PF01712">
    <property type="entry name" value="dNK"/>
    <property type="match status" value="1"/>
</dbReference>
<evidence type="ECO:0000313" key="2">
    <source>
        <dbReference type="EMBL" id="SUZ55772.1"/>
    </source>
</evidence>
<dbReference type="InterPro" id="IPR050566">
    <property type="entry name" value="Deoxyribonucleoside_kinase"/>
</dbReference>
<evidence type="ECO:0000259" key="1">
    <source>
        <dbReference type="Pfam" id="PF01712"/>
    </source>
</evidence>
<sequence length="183" mass="22091">MVLEEFEENPFLVDFYKDSERFAFQTQLFFLLSRYRQQQQLQQTDLFTKTLISDYMFVKDRLFAALNLNDKEMSLYNAVARILEKNVTSPDMVIFLQSDTDRLMQNIKLRGREYEKLIDWKYIDALNQMYNEYFFKFDNCPLLIINTNDIDFVKNKNDLEEIIEFIRTPGEGTRYFNPIKSIQ</sequence>
<dbReference type="PIRSF" id="PIRSF000705">
    <property type="entry name" value="DNK"/>
    <property type="match status" value="1"/>
</dbReference>
<protein>
    <recommendedName>
        <fullName evidence="1">Deoxynucleoside kinase domain-containing protein</fullName>
    </recommendedName>
</protein>
<dbReference type="PANTHER" id="PTHR10513:SF46">
    <property type="entry name" value="DEOXYGUANOSINE KINASE"/>
    <property type="match status" value="1"/>
</dbReference>
<dbReference type="GO" id="GO:0005737">
    <property type="term" value="C:cytoplasm"/>
    <property type="evidence" value="ECO:0007669"/>
    <property type="project" value="TreeGrafter"/>
</dbReference>
<organism evidence="2">
    <name type="scientific">marine metagenome</name>
    <dbReference type="NCBI Taxonomy" id="408172"/>
    <lineage>
        <taxon>unclassified sequences</taxon>
        <taxon>metagenomes</taxon>
        <taxon>ecological metagenomes</taxon>
    </lineage>
</organism>
<dbReference type="GO" id="GO:0019136">
    <property type="term" value="F:deoxynucleoside kinase activity"/>
    <property type="evidence" value="ECO:0007669"/>
    <property type="project" value="InterPro"/>
</dbReference>
<dbReference type="InterPro" id="IPR002624">
    <property type="entry name" value="DCK/DGK"/>
</dbReference>